<reference evidence="2 3" key="1">
    <citation type="submission" date="2024-07" db="EMBL/GenBank/DDBJ databases">
        <authorList>
            <person name="Lee S."/>
            <person name="Kang M."/>
        </authorList>
    </citation>
    <scope>NUCLEOTIDE SEQUENCE [LARGE SCALE GENOMIC DNA]</scope>
    <source>
        <strain evidence="2 3">DS6</strain>
    </source>
</reference>
<organism evidence="2 3">
    <name type="scientific">Nocardioides eburneus</name>
    <dbReference type="NCBI Taxonomy" id="3231482"/>
    <lineage>
        <taxon>Bacteria</taxon>
        <taxon>Bacillati</taxon>
        <taxon>Actinomycetota</taxon>
        <taxon>Actinomycetes</taxon>
        <taxon>Propionibacteriales</taxon>
        <taxon>Nocardioidaceae</taxon>
        <taxon>Nocardioides</taxon>
    </lineage>
</organism>
<keyword evidence="3" id="KW-1185">Reference proteome</keyword>
<dbReference type="RefSeq" id="WP_367995357.1">
    <property type="nucleotide sequence ID" value="NZ_JBFPJR010000041.1"/>
</dbReference>
<feature type="region of interest" description="Disordered" evidence="1">
    <location>
        <begin position="86"/>
        <end position="177"/>
    </location>
</feature>
<comment type="caution">
    <text evidence="2">The sequence shown here is derived from an EMBL/GenBank/DDBJ whole genome shotgun (WGS) entry which is preliminary data.</text>
</comment>
<dbReference type="EMBL" id="JBFPJR010000041">
    <property type="protein sequence ID" value="MEX0429391.1"/>
    <property type="molecule type" value="Genomic_DNA"/>
</dbReference>
<gene>
    <name evidence="2" type="ORF">AB3X52_17365</name>
</gene>
<feature type="compositionally biased region" description="Acidic residues" evidence="1">
    <location>
        <begin position="98"/>
        <end position="139"/>
    </location>
</feature>
<name>A0ABV3T2F6_9ACTN</name>
<evidence type="ECO:0008006" key="4">
    <source>
        <dbReference type="Google" id="ProtNLM"/>
    </source>
</evidence>
<dbReference type="Proteomes" id="UP001556631">
    <property type="component" value="Unassembled WGS sequence"/>
</dbReference>
<accession>A0ABV3T2F6</accession>
<protein>
    <recommendedName>
        <fullName evidence="4">DNA primase</fullName>
    </recommendedName>
</protein>
<evidence type="ECO:0000256" key="1">
    <source>
        <dbReference type="SAM" id="MobiDB-lite"/>
    </source>
</evidence>
<feature type="compositionally biased region" description="Low complexity" evidence="1">
    <location>
        <begin position="150"/>
        <end position="177"/>
    </location>
</feature>
<evidence type="ECO:0000313" key="2">
    <source>
        <dbReference type="EMBL" id="MEX0429391.1"/>
    </source>
</evidence>
<evidence type="ECO:0000313" key="3">
    <source>
        <dbReference type="Proteomes" id="UP001556631"/>
    </source>
</evidence>
<proteinExistence type="predicted"/>
<sequence length="177" mass="18516">MSATTKIAVGVASGYLLGRTKKLKLAVTVAGLLAGQRLAGRGSLLEQGSKLLDSSPELKKLQDQIRGRLKEAARDAALGVATSRMEQMTKALQGASVDEQEGGEEPPDQQETPSEDQGETPSEDQADDETATSSEDAESEPPPRRRATKKSSSPRPAAKKSSSPRGGGSRKSASSGR</sequence>